<keyword evidence="1" id="KW-0479">Metal-binding</keyword>
<dbReference type="GO" id="GO:0012505">
    <property type="term" value="C:endomembrane system"/>
    <property type="evidence" value="ECO:0007669"/>
    <property type="project" value="TreeGrafter"/>
</dbReference>
<evidence type="ECO:0000313" key="8">
    <source>
        <dbReference type="Proteomes" id="UP000007148"/>
    </source>
</evidence>
<protein>
    <recommendedName>
        <fullName evidence="6">RING-type domain-containing protein</fullName>
    </recommendedName>
</protein>
<feature type="domain" description="RING-type" evidence="6">
    <location>
        <begin position="259"/>
        <end position="331"/>
    </location>
</feature>
<dbReference type="InterPro" id="IPR050731">
    <property type="entry name" value="HRD1_E3_ubiq-ligases"/>
</dbReference>
<dbReference type="PANTHER" id="PTHR22763">
    <property type="entry name" value="RING ZINC FINGER PROTEIN"/>
    <property type="match status" value="1"/>
</dbReference>
<organism evidence="7 8">
    <name type="scientific">Serendipita indica (strain DSM 11827)</name>
    <name type="common">Root endophyte fungus</name>
    <name type="synonym">Piriformospora indica</name>
    <dbReference type="NCBI Taxonomy" id="1109443"/>
    <lineage>
        <taxon>Eukaryota</taxon>
        <taxon>Fungi</taxon>
        <taxon>Dikarya</taxon>
        <taxon>Basidiomycota</taxon>
        <taxon>Agaricomycotina</taxon>
        <taxon>Agaricomycetes</taxon>
        <taxon>Sebacinales</taxon>
        <taxon>Serendipitaceae</taxon>
        <taxon>Serendipita</taxon>
    </lineage>
</organism>
<feature type="region of interest" description="Disordered" evidence="5">
    <location>
        <begin position="388"/>
        <end position="435"/>
    </location>
</feature>
<evidence type="ECO:0000256" key="3">
    <source>
        <dbReference type="ARBA" id="ARBA00022833"/>
    </source>
</evidence>
<keyword evidence="2 4" id="KW-0863">Zinc-finger</keyword>
<dbReference type="CDD" id="cd16448">
    <property type="entry name" value="RING-H2"/>
    <property type="match status" value="1"/>
</dbReference>
<keyword evidence="3" id="KW-0862">Zinc</keyword>
<dbReference type="AlphaFoldDB" id="G4TN37"/>
<name>G4TN37_SERID</name>
<dbReference type="STRING" id="1109443.G4TN37"/>
<dbReference type="InterPro" id="IPR013083">
    <property type="entry name" value="Znf_RING/FYVE/PHD"/>
</dbReference>
<dbReference type="SMART" id="SM00184">
    <property type="entry name" value="RING"/>
    <property type="match status" value="1"/>
</dbReference>
<dbReference type="InParanoid" id="G4TN37"/>
<keyword evidence="8" id="KW-1185">Reference proteome</keyword>
<evidence type="ECO:0000259" key="6">
    <source>
        <dbReference type="PROSITE" id="PS50089"/>
    </source>
</evidence>
<evidence type="ECO:0000256" key="2">
    <source>
        <dbReference type="ARBA" id="ARBA00022771"/>
    </source>
</evidence>
<dbReference type="PROSITE" id="PS50089">
    <property type="entry name" value="ZF_RING_2"/>
    <property type="match status" value="1"/>
</dbReference>
<evidence type="ECO:0000256" key="5">
    <source>
        <dbReference type="SAM" id="MobiDB-lite"/>
    </source>
</evidence>
<gene>
    <name evidence="7" type="ORF">PIIN_06667</name>
</gene>
<dbReference type="GO" id="GO:0043161">
    <property type="term" value="P:proteasome-mediated ubiquitin-dependent protein catabolic process"/>
    <property type="evidence" value="ECO:0007669"/>
    <property type="project" value="TreeGrafter"/>
</dbReference>
<dbReference type="Gene3D" id="3.30.40.10">
    <property type="entry name" value="Zinc/RING finger domain, C3HC4 (zinc finger)"/>
    <property type="match status" value="1"/>
</dbReference>
<dbReference type="GO" id="GO:0061630">
    <property type="term" value="F:ubiquitin protein ligase activity"/>
    <property type="evidence" value="ECO:0007669"/>
    <property type="project" value="TreeGrafter"/>
</dbReference>
<evidence type="ECO:0000313" key="7">
    <source>
        <dbReference type="EMBL" id="CCA72730.1"/>
    </source>
</evidence>
<dbReference type="InterPro" id="IPR001841">
    <property type="entry name" value="Znf_RING"/>
</dbReference>
<dbReference type="GO" id="GO:0008270">
    <property type="term" value="F:zinc ion binding"/>
    <property type="evidence" value="ECO:0007669"/>
    <property type="project" value="UniProtKB-KW"/>
</dbReference>
<accession>G4TN37</accession>
<comment type="caution">
    <text evidence="7">The sequence shown here is derived from an EMBL/GenBank/DDBJ whole genome shotgun (WGS) entry which is preliminary data.</text>
</comment>
<evidence type="ECO:0000256" key="4">
    <source>
        <dbReference type="PROSITE-ProRule" id="PRU00175"/>
    </source>
</evidence>
<dbReference type="OrthoDB" id="3363176at2759"/>
<dbReference type="HOGENOM" id="CLU_463889_0_0_1"/>
<sequence length="588" mass="65807">MSAPTSSDEEHVPYFEAHSDIDDSEIDESQYLTPEGDMDSTLSDAEGFHNLPGLMSVSSSSDDVDILYSDSDTSDDDIQRSAVEDLESVAAFRTTVMDIRRILRGDDSDVPLDQLAQERPADALTRVRDAEDRLAQQSIVVSFRITSMLSQMADLLLVARSSVQARMDTTQPSDDALLSIQMIDHYLGMLLEEVQTLSNPRPAPPPNPIPSNLPPREISHATLMRQINDVLERIEYLDEDLARRLCNVRGGAGEDGESCLICWEPLLLVYDQKLRDPPERSVDGVTSNSESTMLEDEVINPVILLPCQHVMHFDCLVSWLRTRASTCPACRAELMPERGRRDTARFGSLFDLRDDSDGRNQALPPRTFVGRRGTERVRRMVSEWDPEYSSDEELDFPVPSGQIPAPARPPPASAPIRTQTQLEPSTSSREHDDSPLALLRARHQRLLESMDNIIAMTGLSSNESWTRNDPSNVRNAEEAFRWPTERRTEVAEVSDRYEAAPTGLNNQRHLPLAPNNITSLLRSYDIADMGFPLSAPQRVAAPSALLRRELEARLLDWDEAHDDIGTFGLSDEGKSRPRVIVEKSLILM</sequence>
<feature type="compositionally biased region" description="Polar residues" evidence="5">
    <location>
        <begin position="416"/>
        <end position="427"/>
    </location>
</feature>
<reference evidence="7 8" key="1">
    <citation type="journal article" date="2011" name="PLoS Pathog.">
        <title>Endophytic Life Strategies Decoded by Genome and Transcriptome Analyses of the Mutualistic Root Symbiont Piriformospora indica.</title>
        <authorList>
            <person name="Zuccaro A."/>
            <person name="Lahrmann U."/>
            <person name="Guldener U."/>
            <person name="Langen G."/>
            <person name="Pfiffi S."/>
            <person name="Biedenkopf D."/>
            <person name="Wong P."/>
            <person name="Samans B."/>
            <person name="Grimm C."/>
            <person name="Basiewicz M."/>
            <person name="Murat C."/>
            <person name="Martin F."/>
            <person name="Kogel K.H."/>
        </authorList>
    </citation>
    <scope>NUCLEOTIDE SEQUENCE [LARGE SCALE GENOMIC DNA]</scope>
    <source>
        <strain evidence="7 8">DSM 11827</strain>
    </source>
</reference>
<proteinExistence type="predicted"/>
<feature type="region of interest" description="Disordered" evidence="5">
    <location>
        <begin position="1"/>
        <end position="25"/>
    </location>
</feature>
<dbReference type="Pfam" id="PF13639">
    <property type="entry name" value="zf-RING_2"/>
    <property type="match status" value="1"/>
</dbReference>
<evidence type="ECO:0000256" key="1">
    <source>
        <dbReference type="ARBA" id="ARBA00022723"/>
    </source>
</evidence>
<dbReference type="EMBL" id="CAFZ01000180">
    <property type="protein sequence ID" value="CCA72730.1"/>
    <property type="molecule type" value="Genomic_DNA"/>
</dbReference>
<dbReference type="Proteomes" id="UP000007148">
    <property type="component" value="Unassembled WGS sequence"/>
</dbReference>
<dbReference type="SUPFAM" id="SSF57850">
    <property type="entry name" value="RING/U-box"/>
    <property type="match status" value="1"/>
</dbReference>
<feature type="compositionally biased region" description="Basic and acidic residues" evidence="5">
    <location>
        <begin position="8"/>
        <end position="21"/>
    </location>
</feature>